<keyword evidence="6" id="KW-0961">Cell wall biogenesis/degradation</keyword>
<dbReference type="PROSITE" id="PS51191">
    <property type="entry name" value="FEMABX"/>
    <property type="match status" value="1"/>
</dbReference>
<dbReference type="GO" id="GO:0071555">
    <property type="term" value="P:cell wall organization"/>
    <property type="evidence" value="ECO:0007669"/>
    <property type="project" value="UniProtKB-KW"/>
</dbReference>
<evidence type="ECO:0000256" key="2">
    <source>
        <dbReference type="ARBA" id="ARBA00022679"/>
    </source>
</evidence>
<evidence type="ECO:0000256" key="3">
    <source>
        <dbReference type="ARBA" id="ARBA00022960"/>
    </source>
</evidence>
<keyword evidence="3" id="KW-0133">Cell shape</keyword>
<organism evidence="7 8">
    <name type="scientific">Candidatus Uhrbacteria bacterium CG10_big_fil_rev_8_21_14_0_10_48_11</name>
    <dbReference type="NCBI Taxonomy" id="1975037"/>
    <lineage>
        <taxon>Bacteria</taxon>
        <taxon>Candidatus Uhriibacteriota</taxon>
    </lineage>
</organism>
<dbReference type="Pfam" id="PF02388">
    <property type="entry name" value="FemAB"/>
    <property type="match status" value="2"/>
</dbReference>
<evidence type="ECO:0000256" key="1">
    <source>
        <dbReference type="ARBA" id="ARBA00009943"/>
    </source>
</evidence>
<sequence>MEVRYIEDDGVWNYTLRRSRQTQLLQSWEWGVFQQTIQRPAHRLQVVEDEMVLAALQCFEHQLPTGKRYLYAPRGPVFFTDDTLLFDSIVHNLTCELTQLAKRRGAVFVRLEPSGTAQLELSLFAPLSYRKALSVQPENELFVLTDKEEDVLLSTMHEKTRYNVRLAMKRGVRPRLIETVSYAHRAFPSFWQLLQGTAKRQGIITHERSYYERMVDVLMPKGMIKLLVAESDNEIIAANLLGVFGDTVTYLHGASSFEHRSLMAPYLLHWEAMRYAKEWSCQYYNLGGVSPEGEPEHRWASLTHFKEWFVTLGNTGERVRYLGALDLVTRPLWYRMYGTVRSARRLFRRY</sequence>
<dbReference type="GO" id="GO:0008360">
    <property type="term" value="P:regulation of cell shape"/>
    <property type="evidence" value="ECO:0007669"/>
    <property type="project" value="UniProtKB-KW"/>
</dbReference>
<dbReference type="InterPro" id="IPR050644">
    <property type="entry name" value="PG_Glycine_Bridge_Synth"/>
</dbReference>
<dbReference type="Proteomes" id="UP000231152">
    <property type="component" value="Unassembled WGS sequence"/>
</dbReference>
<reference evidence="7 8" key="1">
    <citation type="submission" date="2017-09" db="EMBL/GenBank/DDBJ databases">
        <title>Depth-based differentiation of microbial function through sediment-hosted aquifers and enrichment of novel symbionts in the deep terrestrial subsurface.</title>
        <authorList>
            <person name="Probst A.J."/>
            <person name="Ladd B."/>
            <person name="Jarett J.K."/>
            <person name="Geller-Mcgrath D.E."/>
            <person name="Sieber C.M."/>
            <person name="Emerson J.B."/>
            <person name="Anantharaman K."/>
            <person name="Thomas B.C."/>
            <person name="Malmstrom R."/>
            <person name="Stieglmeier M."/>
            <person name="Klingl A."/>
            <person name="Woyke T."/>
            <person name="Ryan C.M."/>
            <person name="Banfield J.F."/>
        </authorList>
    </citation>
    <scope>NUCLEOTIDE SEQUENCE [LARGE SCALE GENOMIC DNA]</scope>
    <source>
        <strain evidence="7">CG10_big_fil_rev_8_21_14_0_10_48_11</strain>
    </source>
</reference>
<evidence type="ECO:0000256" key="6">
    <source>
        <dbReference type="ARBA" id="ARBA00023316"/>
    </source>
</evidence>
<protein>
    <recommendedName>
        <fullName evidence="9">BioF2-like acetyltransferase domain-containing protein</fullName>
    </recommendedName>
</protein>
<gene>
    <name evidence="7" type="ORF">COV04_03880</name>
</gene>
<dbReference type="EMBL" id="PFET01000013">
    <property type="protein sequence ID" value="PJE75542.1"/>
    <property type="molecule type" value="Genomic_DNA"/>
</dbReference>
<accession>A0A2M8LDL7</accession>
<evidence type="ECO:0000256" key="4">
    <source>
        <dbReference type="ARBA" id="ARBA00022984"/>
    </source>
</evidence>
<comment type="similarity">
    <text evidence="1">Belongs to the FemABX family.</text>
</comment>
<keyword evidence="4" id="KW-0573">Peptidoglycan synthesis</keyword>
<dbReference type="Gene3D" id="3.40.630.30">
    <property type="match status" value="2"/>
</dbReference>
<dbReference type="GO" id="GO:0009252">
    <property type="term" value="P:peptidoglycan biosynthetic process"/>
    <property type="evidence" value="ECO:0007669"/>
    <property type="project" value="UniProtKB-KW"/>
</dbReference>
<dbReference type="GO" id="GO:0016755">
    <property type="term" value="F:aminoacyltransferase activity"/>
    <property type="evidence" value="ECO:0007669"/>
    <property type="project" value="InterPro"/>
</dbReference>
<dbReference type="InterPro" id="IPR016181">
    <property type="entry name" value="Acyl_CoA_acyltransferase"/>
</dbReference>
<proteinExistence type="inferred from homology"/>
<dbReference type="PANTHER" id="PTHR36174">
    <property type="entry name" value="LIPID II:GLYCINE GLYCYLTRANSFERASE"/>
    <property type="match status" value="1"/>
</dbReference>
<name>A0A2M8LDL7_9BACT</name>
<comment type="caution">
    <text evidence="7">The sequence shown here is derived from an EMBL/GenBank/DDBJ whole genome shotgun (WGS) entry which is preliminary data.</text>
</comment>
<dbReference type="SUPFAM" id="SSF55729">
    <property type="entry name" value="Acyl-CoA N-acyltransferases (Nat)"/>
    <property type="match status" value="2"/>
</dbReference>
<dbReference type="PANTHER" id="PTHR36174:SF1">
    <property type="entry name" value="LIPID II:GLYCINE GLYCYLTRANSFERASE"/>
    <property type="match status" value="1"/>
</dbReference>
<evidence type="ECO:0008006" key="9">
    <source>
        <dbReference type="Google" id="ProtNLM"/>
    </source>
</evidence>
<evidence type="ECO:0000313" key="7">
    <source>
        <dbReference type="EMBL" id="PJE75542.1"/>
    </source>
</evidence>
<keyword evidence="5" id="KW-0012">Acyltransferase</keyword>
<evidence type="ECO:0000313" key="8">
    <source>
        <dbReference type="Proteomes" id="UP000231152"/>
    </source>
</evidence>
<dbReference type="InterPro" id="IPR003447">
    <property type="entry name" value="FEMABX"/>
</dbReference>
<keyword evidence="2" id="KW-0808">Transferase</keyword>
<evidence type="ECO:0000256" key="5">
    <source>
        <dbReference type="ARBA" id="ARBA00023315"/>
    </source>
</evidence>
<dbReference type="AlphaFoldDB" id="A0A2M8LDL7"/>